<dbReference type="Proteomes" id="UP000239156">
    <property type="component" value="Unassembled WGS sequence"/>
</dbReference>
<sequence>MVFVKYVPATKIAAVQMSAEGNLQHLSLMLSGWQSPDSRLIDGSPAGKRFHIPSLFPSQLPTILTNGFLLSLSSLA</sequence>
<keyword evidence="2" id="KW-1185">Reference proteome</keyword>
<proteinExistence type="predicted"/>
<dbReference type="VEuPathDB" id="FungiDB:PSTT_00254"/>
<organism evidence="1 2">
    <name type="scientific">Puccinia striiformis</name>
    <dbReference type="NCBI Taxonomy" id="27350"/>
    <lineage>
        <taxon>Eukaryota</taxon>
        <taxon>Fungi</taxon>
        <taxon>Dikarya</taxon>
        <taxon>Basidiomycota</taxon>
        <taxon>Pucciniomycotina</taxon>
        <taxon>Pucciniomycetes</taxon>
        <taxon>Pucciniales</taxon>
        <taxon>Pucciniaceae</taxon>
        <taxon>Puccinia</taxon>
    </lineage>
</organism>
<comment type="caution">
    <text evidence="1">The sequence shown here is derived from an EMBL/GenBank/DDBJ whole genome shotgun (WGS) entry which is preliminary data.</text>
</comment>
<protein>
    <submittedName>
        <fullName evidence="1">Uncharacterized protein</fullName>
    </submittedName>
</protein>
<dbReference type="AlphaFoldDB" id="A0A2S4W8C9"/>
<reference evidence="1" key="1">
    <citation type="submission" date="2017-12" db="EMBL/GenBank/DDBJ databases">
        <title>Gene loss provides genomic basis for host adaptation in cereal stripe rust fungi.</title>
        <authorList>
            <person name="Xia C."/>
        </authorList>
    </citation>
    <scope>NUCLEOTIDE SEQUENCE [LARGE SCALE GENOMIC DNA]</scope>
    <source>
        <strain evidence="1">93-210</strain>
    </source>
</reference>
<gene>
    <name evidence="1" type="ORF">PSTT_00254</name>
</gene>
<accession>A0A2S4W8C9</accession>
<evidence type="ECO:0000313" key="2">
    <source>
        <dbReference type="Proteomes" id="UP000239156"/>
    </source>
</evidence>
<evidence type="ECO:0000313" key="1">
    <source>
        <dbReference type="EMBL" id="POW18018.1"/>
    </source>
</evidence>
<dbReference type="EMBL" id="PKSL01000001">
    <property type="protein sequence ID" value="POW18018.1"/>
    <property type="molecule type" value="Genomic_DNA"/>
</dbReference>
<name>A0A2S4W8C9_9BASI</name>